<keyword evidence="2" id="KW-0325">Glycoprotein</keyword>
<proteinExistence type="inferred from homology"/>
<name>B0WAI5_CULQU</name>
<dbReference type="VEuPathDB" id="VectorBase:CPIJ004089"/>
<dbReference type="Proteomes" id="UP000002320">
    <property type="component" value="Unassembled WGS sequence"/>
</dbReference>
<dbReference type="eggNOG" id="KOG3627">
    <property type="taxonomic scope" value="Eukaryota"/>
</dbReference>
<dbReference type="KEGG" id="cqu:CpipJ_CPIJ004089"/>
<evidence type="ECO:0000259" key="4">
    <source>
        <dbReference type="PROSITE" id="PS50240"/>
    </source>
</evidence>
<reference evidence="5" key="1">
    <citation type="submission" date="2007-03" db="EMBL/GenBank/DDBJ databases">
        <title>Annotation of Culex pipiens quinquefasciatus.</title>
        <authorList>
            <consortium name="The Broad Institute Genome Sequencing Platform"/>
            <person name="Atkinson P.W."/>
            <person name="Hemingway J."/>
            <person name="Christensen B.M."/>
            <person name="Higgs S."/>
            <person name="Kodira C."/>
            <person name="Hannick L."/>
            <person name="Megy K."/>
            <person name="O'Leary S."/>
            <person name="Pearson M."/>
            <person name="Haas B.J."/>
            <person name="Mauceli E."/>
            <person name="Wortman J.R."/>
            <person name="Lee N.H."/>
            <person name="Guigo R."/>
            <person name="Stanke M."/>
            <person name="Alvarado L."/>
            <person name="Amedeo P."/>
            <person name="Antoine C.H."/>
            <person name="Arensburger P."/>
            <person name="Bidwell S.L."/>
            <person name="Crawford M."/>
            <person name="Camaro F."/>
            <person name="Devon K."/>
            <person name="Engels R."/>
            <person name="Hammond M."/>
            <person name="Howarth C."/>
            <person name="Koehrsen M."/>
            <person name="Lawson D."/>
            <person name="Montgomery P."/>
            <person name="Nene V."/>
            <person name="Nusbaum C."/>
            <person name="Puiu D."/>
            <person name="Romero-Severson J."/>
            <person name="Severson D.W."/>
            <person name="Shumway M."/>
            <person name="Sisk P."/>
            <person name="Stolte C."/>
            <person name="Zeng Q."/>
            <person name="Eisenstadt E."/>
            <person name="Fraser-Liggett C."/>
            <person name="Strausberg R."/>
            <person name="Galagan J."/>
            <person name="Birren B."/>
            <person name="Collins F.H."/>
        </authorList>
    </citation>
    <scope>NUCLEOTIDE SEQUENCE [LARGE SCALE GENOMIC DNA]</scope>
    <source>
        <strain evidence="5">JHB</strain>
    </source>
</reference>
<accession>B0WAI5</accession>
<dbReference type="EMBL" id="DS231872">
    <property type="protein sequence ID" value="EDS41408.1"/>
    <property type="molecule type" value="Genomic_DNA"/>
</dbReference>
<evidence type="ECO:0000313" key="5">
    <source>
        <dbReference type="EMBL" id="EDS41408.1"/>
    </source>
</evidence>
<dbReference type="SUPFAM" id="SSF50494">
    <property type="entry name" value="Trypsin-like serine proteases"/>
    <property type="match status" value="1"/>
</dbReference>
<protein>
    <recommendedName>
        <fullName evidence="4">Peptidase S1 domain-containing protein</fullName>
    </recommendedName>
</protein>
<feature type="domain" description="Peptidase S1" evidence="4">
    <location>
        <begin position="334"/>
        <end position="522"/>
    </location>
</feature>
<dbReference type="EnsemblMetazoa" id="CPIJ004089-RA">
    <property type="protein sequence ID" value="CPIJ004089-PA"/>
    <property type="gene ID" value="CPIJ004089"/>
</dbReference>
<reference evidence="6" key="2">
    <citation type="submission" date="2020-05" db="UniProtKB">
        <authorList>
            <consortium name="EnsemblMetazoa"/>
        </authorList>
    </citation>
    <scope>IDENTIFICATION</scope>
    <source>
        <strain evidence="6">JHB</strain>
    </source>
</reference>
<dbReference type="PROSITE" id="PS50240">
    <property type="entry name" value="TRYPSIN_DOM"/>
    <property type="match status" value="1"/>
</dbReference>
<keyword evidence="7" id="KW-1185">Reference proteome</keyword>
<dbReference type="AlphaFoldDB" id="B0WAI5"/>
<keyword evidence="1" id="KW-1015">Disulfide bond</keyword>
<dbReference type="InterPro" id="IPR001254">
    <property type="entry name" value="Trypsin_dom"/>
</dbReference>
<dbReference type="InterPro" id="IPR051487">
    <property type="entry name" value="Ser/Thr_Proteases_Immune/Dev"/>
</dbReference>
<dbReference type="GO" id="GO:0004252">
    <property type="term" value="F:serine-type endopeptidase activity"/>
    <property type="evidence" value="ECO:0007669"/>
    <property type="project" value="InterPro"/>
</dbReference>
<evidence type="ECO:0000256" key="2">
    <source>
        <dbReference type="ARBA" id="ARBA00023180"/>
    </source>
</evidence>
<dbReference type="SMART" id="SM00020">
    <property type="entry name" value="Tryp_SPc"/>
    <property type="match status" value="1"/>
</dbReference>
<dbReference type="VEuPathDB" id="VectorBase:CQUJHB015819"/>
<dbReference type="PANTHER" id="PTHR24256">
    <property type="entry name" value="TRYPTASE-RELATED"/>
    <property type="match status" value="1"/>
</dbReference>
<evidence type="ECO:0000313" key="7">
    <source>
        <dbReference type="Proteomes" id="UP000002320"/>
    </source>
</evidence>
<dbReference type="InParanoid" id="B0WAI5"/>
<gene>
    <name evidence="6" type="primary">6035563</name>
    <name evidence="5" type="ORF">CpipJ_CPIJ004089</name>
</gene>
<evidence type="ECO:0000256" key="1">
    <source>
        <dbReference type="ARBA" id="ARBA00023157"/>
    </source>
</evidence>
<dbReference type="InterPro" id="IPR043504">
    <property type="entry name" value="Peptidase_S1_PA_chymotrypsin"/>
</dbReference>
<dbReference type="HOGENOM" id="CLU_522018_0_0_1"/>
<dbReference type="Gene3D" id="2.40.10.10">
    <property type="entry name" value="Trypsin-like serine proteases"/>
    <property type="match status" value="1"/>
</dbReference>
<comment type="similarity">
    <text evidence="3">Belongs to the peptidase S1 family. CLIP subfamily.</text>
</comment>
<dbReference type="OrthoDB" id="7765361at2759"/>
<dbReference type="InterPro" id="IPR009003">
    <property type="entry name" value="Peptidase_S1_PA"/>
</dbReference>
<dbReference type="Pfam" id="PF00089">
    <property type="entry name" value="Trypsin"/>
    <property type="match status" value="1"/>
</dbReference>
<dbReference type="GO" id="GO:0006508">
    <property type="term" value="P:proteolysis"/>
    <property type="evidence" value="ECO:0007669"/>
    <property type="project" value="InterPro"/>
</dbReference>
<organism>
    <name type="scientific">Culex quinquefasciatus</name>
    <name type="common">Southern house mosquito</name>
    <name type="synonym">Culex pungens</name>
    <dbReference type="NCBI Taxonomy" id="7176"/>
    <lineage>
        <taxon>Eukaryota</taxon>
        <taxon>Metazoa</taxon>
        <taxon>Ecdysozoa</taxon>
        <taxon>Arthropoda</taxon>
        <taxon>Hexapoda</taxon>
        <taxon>Insecta</taxon>
        <taxon>Pterygota</taxon>
        <taxon>Neoptera</taxon>
        <taxon>Endopterygota</taxon>
        <taxon>Diptera</taxon>
        <taxon>Nematocera</taxon>
        <taxon>Culicoidea</taxon>
        <taxon>Culicidae</taxon>
        <taxon>Culicinae</taxon>
        <taxon>Culicini</taxon>
        <taxon>Culex</taxon>
        <taxon>Culex</taxon>
    </lineage>
</organism>
<evidence type="ECO:0000256" key="3">
    <source>
        <dbReference type="ARBA" id="ARBA00024195"/>
    </source>
</evidence>
<sequence length="522" mass="55020">MFRASSIALQLESTALLATLESKFRKFQPSLDDILTKPQTNPVNSAQLTPSPPVTEKHPLLTIFPQQVQSDSYFGIPSFSLPNNTFEQFINQLAGLASNFTGAASNATNTNTTESTNSGTNPLQSIGNQITSGFSNVAEVISNGTAAIGNLGAQIANQTASSNGTSANNANGTVVPDANQLGGALSQIISNGTSIITAPINSIFQTNFSRAYNPALTNLYNQLSSVGSNETVTQVTNALSPAVLAGQLSGILSQLQASNPLASNDVTPSQQQEDNPNGILNWNAINKLPIISNWIGTNSNNKPVSIARPTLSCPVCQEVCGKVNSPVKLRQHRVVGGTVVDPANKYPWTTRFVYFNSNAGQGSLINDRAVVTTATTVIGMPLFSQATALFNVYDTMSTTEQRFSKNLARVIPHPKFNTNNPLNNNIGIVILDSPVAMSEFIQPICLPTTFDSYAGTQAVVAGWGADSIGGHSSPVPHEVSIPLYSSAECKLANDNLTTNNLCGGVVQPAQSGSVKSTCEVEC</sequence>
<evidence type="ECO:0000313" key="6">
    <source>
        <dbReference type="EnsemblMetazoa" id="CPIJ004089-PA"/>
    </source>
</evidence>